<evidence type="ECO:0000313" key="2">
    <source>
        <dbReference type="EMBL" id="OAL35612.1"/>
    </source>
</evidence>
<feature type="region of interest" description="Disordered" evidence="1">
    <location>
        <begin position="25"/>
        <end position="62"/>
    </location>
</feature>
<feature type="region of interest" description="Disordered" evidence="1">
    <location>
        <begin position="140"/>
        <end position="159"/>
    </location>
</feature>
<dbReference type="SUPFAM" id="SSF69118">
    <property type="entry name" value="AhpD-like"/>
    <property type="match status" value="1"/>
</dbReference>
<dbReference type="InterPro" id="IPR052999">
    <property type="entry name" value="PTS1_Protein"/>
</dbReference>
<proteinExistence type="predicted"/>
<dbReference type="RefSeq" id="XP_022500624.1">
    <property type="nucleotide sequence ID" value="XM_022643525.1"/>
</dbReference>
<name>A0A178D281_9EURO</name>
<dbReference type="GeneID" id="34588648"/>
<dbReference type="AlphaFoldDB" id="A0A178D281"/>
<evidence type="ECO:0000313" key="3">
    <source>
        <dbReference type="Proteomes" id="UP000185904"/>
    </source>
</evidence>
<evidence type="ECO:0000256" key="1">
    <source>
        <dbReference type="SAM" id="MobiDB-lite"/>
    </source>
</evidence>
<dbReference type="Gene3D" id="1.20.1290.10">
    <property type="entry name" value="AhpD-like"/>
    <property type="match status" value="1"/>
</dbReference>
<reference evidence="2 3" key="1">
    <citation type="submission" date="2016-03" db="EMBL/GenBank/DDBJ databases">
        <title>The draft genome sequence of Fonsecaea nubica causative agent of cutaneous subcutaneous infection in human host.</title>
        <authorList>
            <person name="Costa F."/>
            <person name="Sybren D.H."/>
            <person name="Raittz R.T."/>
            <person name="Weiss V.A."/>
            <person name="Leao A.C."/>
            <person name="Gomes R."/>
            <person name="De Souza E.M."/>
            <person name="Pedrosa F.O."/>
            <person name="Steffens M.B."/>
            <person name="Bombassaro A."/>
            <person name="Tadra-Sfeir M.Z."/>
            <person name="Moreno L.F."/>
            <person name="Najafzadeh M.J."/>
            <person name="Felipe M.S."/>
            <person name="Teixeira M."/>
            <person name="Sun J."/>
            <person name="Xi L."/>
            <person name="Castro M.A."/>
            <person name="Vicente V.A."/>
        </authorList>
    </citation>
    <scope>NUCLEOTIDE SEQUENCE [LARGE SCALE GENOMIC DNA]</scope>
    <source>
        <strain evidence="2 3">CBS 269.64</strain>
    </source>
</reference>
<dbReference type="Proteomes" id="UP000185904">
    <property type="component" value="Unassembled WGS sequence"/>
</dbReference>
<dbReference type="OrthoDB" id="5537330at2759"/>
<comment type="caution">
    <text evidence="2">The sequence shown here is derived from an EMBL/GenBank/DDBJ whole genome shotgun (WGS) entry which is preliminary data.</text>
</comment>
<dbReference type="PANTHER" id="PTHR28180:SF2">
    <property type="entry name" value="PEROXISOMAL PROTEIN 2"/>
    <property type="match status" value="1"/>
</dbReference>
<dbReference type="InterPro" id="IPR029032">
    <property type="entry name" value="AhpD-like"/>
</dbReference>
<gene>
    <name evidence="2" type="ORF">AYO20_05231</name>
</gene>
<dbReference type="EMBL" id="LVCJ01000029">
    <property type="protein sequence ID" value="OAL35612.1"/>
    <property type="molecule type" value="Genomic_DNA"/>
</dbReference>
<protein>
    <submittedName>
        <fullName evidence="2">Uncharacterized protein</fullName>
    </submittedName>
</protein>
<feature type="compositionally biased region" description="Low complexity" evidence="1">
    <location>
        <begin position="40"/>
        <end position="62"/>
    </location>
</feature>
<sequence length="386" mass="40895">MAQPRGFTIFARAWTASPPRKTYIQSIPSLPRSEDEESIDSLSSGEGTYTPGSMSSTMTTVSVTSTPSATDVATVKPPAWGKVDFSALEEIFSQVSTTEPSPTSSSSSSSSSLWYILTTALLLAFHKEKLIGELWGYLSSSSSSSTRDGSAQEDADAAETETEELVAVARRIREACLKASTLVGFPRAINALLTLQQAIEKTHPAVSAVLETDQSLRAAVTATTESEDGTQRDATAPAPATTKAARGMALFSRIYAQHTPRVLSAMSRCSGGDLTHFAIHCIYGELLSEASAIDDLATGLLEFVCCLADGCGPQAKGHFFGSVNLGASAGLLRAAVDLADRVAGAVGVERPWVVSDYDGGWGQEGEGQDGESERSEWKFLERVMLD</sequence>
<organism evidence="2 3">
    <name type="scientific">Fonsecaea nubica</name>
    <dbReference type="NCBI Taxonomy" id="856822"/>
    <lineage>
        <taxon>Eukaryota</taxon>
        <taxon>Fungi</taxon>
        <taxon>Dikarya</taxon>
        <taxon>Ascomycota</taxon>
        <taxon>Pezizomycotina</taxon>
        <taxon>Eurotiomycetes</taxon>
        <taxon>Chaetothyriomycetidae</taxon>
        <taxon>Chaetothyriales</taxon>
        <taxon>Herpotrichiellaceae</taxon>
        <taxon>Fonsecaea</taxon>
    </lineage>
</organism>
<keyword evidence="3" id="KW-1185">Reference proteome</keyword>
<dbReference type="PANTHER" id="PTHR28180">
    <property type="entry name" value="CONSERVED MITOCHONDRIAL PROTEIN-RELATED"/>
    <property type="match status" value="1"/>
</dbReference>
<accession>A0A178D281</accession>